<keyword evidence="6" id="KW-0378">Hydrolase</keyword>
<dbReference type="OrthoDB" id="122635at2759"/>
<evidence type="ECO:0000256" key="3">
    <source>
        <dbReference type="ARBA" id="ARBA00023026"/>
    </source>
</evidence>
<dbReference type="PROSITE" id="PS50240">
    <property type="entry name" value="TRYPSIN_DOM"/>
    <property type="match status" value="1"/>
</dbReference>
<keyword evidence="6" id="KW-0645">Protease</keyword>
<organism evidence="9 10">
    <name type="scientific">Aphanomyces stellatus</name>
    <dbReference type="NCBI Taxonomy" id="120398"/>
    <lineage>
        <taxon>Eukaryota</taxon>
        <taxon>Sar</taxon>
        <taxon>Stramenopiles</taxon>
        <taxon>Oomycota</taxon>
        <taxon>Saprolegniomycetes</taxon>
        <taxon>Saprolegniales</taxon>
        <taxon>Verrucalvaceae</taxon>
        <taxon>Aphanomyces</taxon>
    </lineage>
</organism>
<sequence length="306" mass="32425">MLGRPRKRHLVFIAWQSASFIFQSFPPTTPTAIMWIQRLLFVAVLAVAFSATSIPTSTVTYNSTTPPTPTDSGKIVGGQEADATKHRYLTGLKTSRTEESFCGASLIAPNLLLTAAHCIMKGSTVYASIGSHANIPLATAKGVEMLQVKRQIAHPKYAGDPADGYDVAIYELTTNSTIKPVSISWTPLLTNTLLVVRGWGDMAEGDGAGSPVALEVSVRVWDSANCSKILDDSSIDATMVCAGGVKGQDSCQGDSGGPLTLEKEGKEVLVGVVSWGIGCGRKSSPGIYARLSEPSIQKFIQSYLGV</sequence>
<evidence type="ECO:0000259" key="7">
    <source>
        <dbReference type="PROSITE" id="PS50240"/>
    </source>
</evidence>
<feature type="domain" description="Peptidase S1" evidence="7">
    <location>
        <begin position="75"/>
        <end position="305"/>
    </location>
</feature>
<dbReference type="InterPro" id="IPR009003">
    <property type="entry name" value="Peptidase_S1_PA"/>
</dbReference>
<dbReference type="Proteomes" id="UP000332933">
    <property type="component" value="Unassembled WGS sequence"/>
</dbReference>
<evidence type="ECO:0000313" key="9">
    <source>
        <dbReference type="EMBL" id="VFT90711.1"/>
    </source>
</evidence>
<keyword evidence="4" id="KW-1015">Disulfide bond</keyword>
<evidence type="ECO:0000313" key="10">
    <source>
        <dbReference type="Proteomes" id="UP000332933"/>
    </source>
</evidence>
<evidence type="ECO:0000256" key="2">
    <source>
        <dbReference type="ARBA" id="ARBA00022729"/>
    </source>
</evidence>
<keyword evidence="5" id="KW-0325">Glycoprotein</keyword>
<dbReference type="EMBL" id="VJMH01005489">
    <property type="protein sequence ID" value="KAF0695299.1"/>
    <property type="molecule type" value="Genomic_DNA"/>
</dbReference>
<reference evidence="9 10" key="1">
    <citation type="submission" date="2019-03" db="EMBL/GenBank/DDBJ databases">
        <authorList>
            <person name="Gaulin E."/>
            <person name="Dumas B."/>
        </authorList>
    </citation>
    <scope>NUCLEOTIDE SEQUENCE [LARGE SCALE GENOMIC DNA]</scope>
    <source>
        <strain evidence="9">CBS 568.67</strain>
    </source>
</reference>
<evidence type="ECO:0000256" key="5">
    <source>
        <dbReference type="ARBA" id="ARBA00023180"/>
    </source>
</evidence>
<proteinExistence type="inferred from homology"/>
<evidence type="ECO:0000256" key="4">
    <source>
        <dbReference type="ARBA" id="ARBA00023157"/>
    </source>
</evidence>
<dbReference type="Pfam" id="PF00089">
    <property type="entry name" value="Trypsin"/>
    <property type="match status" value="1"/>
</dbReference>
<dbReference type="InterPro" id="IPR001254">
    <property type="entry name" value="Trypsin_dom"/>
</dbReference>
<keyword evidence="2" id="KW-0732">Signal</keyword>
<dbReference type="PROSITE" id="PS00135">
    <property type="entry name" value="TRYPSIN_SER"/>
    <property type="match status" value="1"/>
</dbReference>
<dbReference type="InterPro" id="IPR001314">
    <property type="entry name" value="Peptidase_S1A"/>
</dbReference>
<dbReference type="PRINTS" id="PR00722">
    <property type="entry name" value="CHYMOTRYPSIN"/>
</dbReference>
<dbReference type="GO" id="GO:0004252">
    <property type="term" value="F:serine-type endopeptidase activity"/>
    <property type="evidence" value="ECO:0007669"/>
    <property type="project" value="InterPro"/>
</dbReference>
<accession>A0A485KZA6</accession>
<dbReference type="GO" id="GO:0006508">
    <property type="term" value="P:proteolysis"/>
    <property type="evidence" value="ECO:0007669"/>
    <property type="project" value="UniProtKB-KW"/>
</dbReference>
<dbReference type="FunFam" id="2.40.10.10:FF:000002">
    <property type="entry name" value="Transmembrane protease serine"/>
    <property type="match status" value="1"/>
</dbReference>
<dbReference type="CDD" id="cd00190">
    <property type="entry name" value="Tryp_SPc"/>
    <property type="match status" value="1"/>
</dbReference>
<dbReference type="SMART" id="SM00020">
    <property type="entry name" value="Tryp_SPc"/>
    <property type="match status" value="1"/>
</dbReference>
<dbReference type="PANTHER" id="PTHR24276">
    <property type="entry name" value="POLYSERASE-RELATED"/>
    <property type="match status" value="1"/>
</dbReference>
<keyword evidence="3" id="KW-0843">Virulence</keyword>
<dbReference type="SUPFAM" id="SSF50494">
    <property type="entry name" value="Trypsin-like serine proteases"/>
    <property type="match status" value="1"/>
</dbReference>
<dbReference type="InterPro" id="IPR050430">
    <property type="entry name" value="Peptidase_S1"/>
</dbReference>
<dbReference type="InterPro" id="IPR043504">
    <property type="entry name" value="Peptidase_S1_PA_chymotrypsin"/>
</dbReference>
<keyword evidence="10" id="KW-1185">Reference proteome</keyword>
<dbReference type="EMBL" id="CAADRA010005510">
    <property type="protein sequence ID" value="VFT90711.1"/>
    <property type="molecule type" value="Genomic_DNA"/>
</dbReference>
<comment type="similarity">
    <text evidence="1">Belongs to the peptidase S1 family.</text>
</comment>
<evidence type="ECO:0000256" key="1">
    <source>
        <dbReference type="ARBA" id="ARBA00007664"/>
    </source>
</evidence>
<name>A0A485KZA6_9STRA</name>
<evidence type="ECO:0000313" key="8">
    <source>
        <dbReference type="EMBL" id="KAF0695299.1"/>
    </source>
</evidence>
<reference evidence="8" key="2">
    <citation type="submission" date="2019-06" db="EMBL/GenBank/DDBJ databases">
        <title>Genomics analysis of Aphanomyces spp. identifies a new class of oomycete effector associated with host adaptation.</title>
        <authorList>
            <person name="Gaulin E."/>
        </authorList>
    </citation>
    <scope>NUCLEOTIDE SEQUENCE</scope>
    <source>
        <strain evidence="8">CBS 578.67</strain>
    </source>
</reference>
<dbReference type="InterPro" id="IPR018114">
    <property type="entry name" value="TRYPSIN_HIS"/>
</dbReference>
<dbReference type="PANTHER" id="PTHR24276:SF98">
    <property type="entry name" value="FI18310P1-RELATED"/>
    <property type="match status" value="1"/>
</dbReference>
<dbReference type="InterPro" id="IPR033116">
    <property type="entry name" value="TRYPSIN_SER"/>
</dbReference>
<dbReference type="AlphaFoldDB" id="A0A485KZA6"/>
<dbReference type="PROSITE" id="PS00134">
    <property type="entry name" value="TRYPSIN_HIS"/>
    <property type="match status" value="1"/>
</dbReference>
<protein>
    <submittedName>
        <fullName evidence="9">Aste57867_13880 protein</fullName>
    </submittedName>
</protein>
<dbReference type="Gene3D" id="2.40.10.10">
    <property type="entry name" value="Trypsin-like serine proteases"/>
    <property type="match status" value="1"/>
</dbReference>
<gene>
    <name evidence="9" type="primary">Aste57867_13880</name>
    <name evidence="8" type="ORF">As57867_013829</name>
    <name evidence="9" type="ORF">ASTE57867_13880</name>
</gene>
<evidence type="ECO:0000256" key="6">
    <source>
        <dbReference type="RuleBase" id="RU363034"/>
    </source>
</evidence>
<keyword evidence="6" id="KW-0720">Serine protease</keyword>